<dbReference type="RefSeq" id="WP_074975480.1">
    <property type="nucleotide sequence ID" value="NZ_FPBZ01000015.1"/>
</dbReference>
<evidence type="ECO:0000313" key="3">
    <source>
        <dbReference type="Proteomes" id="UP000182649"/>
    </source>
</evidence>
<dbReference type="InterPro" id="IPR055259">
    <property type="entry name" value="YkvP/CgeB_Glyco_trans-like"/>
</dbReference>
<organism evidence="2 3">
    <name type="scientific">Nitrosospira multiformis</name>
    <dbReference type="NCBI Taxonomy" id="1231"/>
    <lineage>
        <taxon>Bacteria</taxon>
        <taxon>Pseudomonadati</taxon>
        <taxon>Pseudomonadota</taxon>
        <taxon>Betaproteobacteria</taxon>
        <taxon>Nitrosomonadales</taxon>
        <taxon>Nitrosomonadaceae</taxon>
        <taxon>Nitrosospira</taxon>
    </lineage>
</organism>
<feature type="domain" description="Spore protein YkvP/CgeB glycosyl transferase-like" evidence="1">
    <location>
        <begin position="183"/>
        <end position="287"/>
    </location>
</feature>
<protein>
    <submittedName>
        <fullName evidence="2">Glycosyl transferases group 1</fullName>
    </submittedName>
</protein>
<dbReference type="AlphaFoldDB" id="A0A1I7I810"/>
<sequence>MKIAIISQPEYFRFCYENELDFLGDVRQYRLHIGMAPEFYSELVSFNADLNIFFRPEFIPLAILNQLSGKKVALSSEPFPRYINGKLNYTIDSIIRYLSFRTIRQLPYDYVFHYDESSLKFIREDGLSLSGVFVFPVATKTYIPKPINPNWDFFFIGRSTLHREEYFGPLKHHFHFLHICHGINGRALVDYINQSKICMNVHAEAEISWEPRVQMLLSCGAFVISEKITPNKLLRPGVDYIEIASPGEAYEASEYFLNHEEERKKISHSARARIIELFNAEHNFKMLIEGVTNESFPRFQAGKPRVSINLLDRARRVWPR</sequence>
<proteinExistence type="predicted"/>
<dbReference type="Proteomes" id="UP000182649">
    <property type="component" value="Unassembled WGS sequence"/>
</dbReference>
<evidence type="ECO:0000259" key="1">
    <source>
        <dbReference type="Pfam" id="PF13524"/>
    </source>
</evidence>
<name>A0A1I7I810_9PROT</name>
<keyword evidence="2" id="KW-0808">Transferase</keyword>
<reference evidence="2 3" key="1">
    <citation type="submission" date="2016-10" db="EMBL/GenBank/DDBJ databases">
        <authorList>
            <person name="de Groot N.N."/>
        </authorList>
    </citation>
    <scope>NUCLEOTIDE SEQUENCE [LARGE SCALE GENOMIC DNA]</scope>
    <source>
        <strain evidence="2 3">Nl14</strain>
    </source>
</reference>
<dbReference type="EMBL" id="FPBZ01000015">
    <property type="protein sequence ID" value="SFU68984.1"/>
    <property type="molecule type" value="Genomic_DNA"/>
</dbReference>
<dbReference type="GO" id="GO:0016740">
    <property type="term" value="F:transferase activity"/>
    <property type="evidence" value="ECO:0007669"/>
    <property type="project" value="UniProtKB-KW"/>
</dbReference>
<dbReference type="Pfam" id="PF13524">
    <property type="entry name" value="Glyco_trans_1_2"/>
    <property type="match status" value="1"/>
</dbReference>
<accession>A0A1I7I810</accession>
<evidence type="ECO:0000313" key="2">
    <source>
        <dbReference type="EMBL" id="SFU68984.1"/>
    </source>
</evidence>
<dbReference type="OrthoDB" id="5242428at2"/>
<gene>
    <name evidence="2" type="ORF">SAMN05216417_11562</name>
</gene>